<dbReference type="STRING" id="477974.Daud_1354"/>
<name>B1I4K3_DESAP</name>
<dbReference type="eggNOG" id="COG3830">
    <property type="taxonomic scope" value="Bacteria"/>
</dbReference>
<dbReference type="InterPro" id="IPR002912">
    <property type="entry name" value="ACT_dom"/>
</dbReference>
<evidence type="ECO:0000313" key="3">
    <source>
        <dbReference type="EMBL" id="ACA59863.1"/>
    </source>
</evidence>
<sequence length="93" mass="10225">MSGTNRIIVTVIGTDRVGIIAGVAQVLADNNVNILDISQTILQEFLVMIMVADMRGSKVDLSTLKGRLAEKGRELGVRIDAQHEDAFTYMHRI</sequence>
<dbReference type="HOGENOM" id="CLU_155669_0_1_9"/>
<dbReference type="EMBL" id="CP000860">
    <property type="protein sequence ID" value="ACA59863.1"/>
    <property type="molecule type" value="Genomic_DNA"/>
</dbReference>
<dbReference type="AlphaFoldDB" id="B1I4K3"/>
<evidence type="ECO:0000259" key="2">
    <source>
        <dbReference type="PROSITE" id="PS51671"/>
    </source>
</evidence>
<dbReference type="PROSITE" id="PS51671">
    <property type="entry name" value="ACT"/>
    <property type="match status" value="1"/>
</dbReference>
<dbReference type="Gene3D" id="3.30.70.260">
    <property type="match status" value="1"/>
</dbReference>
<gene>
    <name evidence="3" type="ordered locus">Daud_1354</name>
</gene>
<dbReference type="PANTHER" id="PTHR34875:SF6">
    <property type="entry name" value="UPF0237 PROTEIN MJ1558"/>
    <property type="match status" value="1"/>
</dbReference>
<dbReference type="RefSeq" id="WP_012302448.1">
    <property type="nucleotide sequence ID" value="NC_010424.1"/>
</dbReference>
<dbReference type="Pfam" id="PF13740">
    <property type="entry name" value="ACT_6"/>
    <property type="match status" value="1"/>
</dbReference>
<comment type="similarity">
    <text evidence="1">Belongs to the UPF0237 family.</text>
</comment>
<feature type="domain" description="ACT" evidence="2">
    <location>
        <begin position="8"/>
        <end position="82"/>
    </location>
</feature>
<dbReference type="SUPFAM" id="SSF55021">
    <property type="entry name" value="ACT-like"/>
    <property type="match status" value="1"/>
</dbReference>
<dbReference type="NCBIfam" id="NF001220">
    <property type="entry name" value="PRK00194.1"/>
    <property type="match status" value="1"/>
</dbReference>
<dbReference type="KEGG" id="dau:Daud_1354"/>
<dbReference type="OrthoDB" id="9803078at2"/>
<dbReference type="InterPro" id="IPR045865">
    <property type="entry name" value="ACT-like_dom_sf"/>
</dbReference>
<dbReference type="HAMAP" id="MF_01054">
    <property type="entry name" value="UPF0237"/>
    <property type="match status" value="1"/>
</dbReference>
<reference evidence="3 4" key="2">
    <citation type="journal article" date="2008" name="Science">
        <title>Environmental genomics reveals a single-species ecosystem deep within Earth.</title>
        <authorList>
            <person name="Chivian D."/>
            <person name="Brodie E.L."/>
            <person name="Alm E.J."/>
            <person name="Culley D.E."/>
            <person name="Dehal P.S."/>
            <person name="Desantis T.Z."/>
            <person name="Gihring T.M."/>
            <person name="Lapidus A."/>
            <person name="Lin L.H."/>
            <person name="Lowry S.R."/>
            <person name="Moser D.P."/>
            <person name="Richardson P.M."/>
            <person name="Southam G."/>
            <person name="Wanger G."/>
            <person name="Pratt L.M."/>
            <person name="Andersen G.L."/>
            <person name="Hazen T.C."/>
            <person name="Brockman F.J."/>
            <person name="Arkin A.P."/>
            <person name="Onstott T.C."/>
        </authorList>
    </citation>
    <scope>NUCLEOTIDE SEQUENCE [LARGE SCALE GENOMIC DNA]</scope>
    <source>
        <strain evidence="3 4">MP104C</strain>
    </source>
</reference>
<dbReference type="InterPro" id="IPR050990">
    <property type="entry name" value="UPF0237/GcvR_regulator"/>
</dbReference>
<evidence type="ECO:0000256" key="1">
    <source>
        <dbReference type="HAMAP-Rule" id="MF_01054"/>
    </source>
</evidence>
<protein>
    <recommendedName>
        <fullName evidence="1">UPF0237 protein Daud_1354</fullName>
    </recommendedName>
</protein>
<keyword evidence="4" id="KW-1185">Reference proteome</keyword>
<accession>B1I4K3</accession>
<organism evidence="3 4">
    <name type="scientific">Desulforudis audaxviator (strain MP104C)</name>
    <dbReference type="NCBI Taxonomy" id="477974"/>
    <lineage>
        <taxon>Bacteria</taxon>
        <taxon>Bacillati</taxon>
        <taxon>Bacillota</taxon>
        <taxon>Clostridia</taxon>
        <taxon>Thermoanaerobacterales</taxon>
        <taxon>Candidatus Desulforudaceae</taxon>
        <taxon>Candidatus Desulforudis</taxon>
    </lineage>
</organism>
<evidence type="ECO:0000313" key="4">
    <source>
        <dbReference type="Proteomes" id="UP000008544"/>
    </source>
</evidence>
<dbReference type="InterPro" id="IPR022986">
    <property type="entry name" value="UPF0237_ACT"/>
</dbReference>
<dbReference type="PANTHER" id="PTHR34875">
    <property type="entry name" value="UPF0237 PROTEIN MJ1558"/>
    <property type="match status" value="1"/>
</dbReference>
<dbReference type="Proteomes" id="UP000008544">
    <property type="component" value="Chromosome"/>
</dbReference>
<dbReference type="CDD" id="cd04872">
    <property type="entry name" value="ACT_1ZPV"/>
    <property type="match status" value="1"/>
</dbReference>
<proteinExistence type="inferred from homology"/>
<reference evidence="4" key="1">
    <citation type="submission" date="2007-10" db="EMBL/GenBank/DDBJ databases">
        <title>Complete sequence of chromosome of Desulforudis audaxviator MP104C.</title>
        <authorList>
            <person name="Copeland A."/>
            <person name="Lucas S."/>
            <person name="Lapidus A."/>
            <person name="Barry K."/>
            <person name="Glavina del Rio T."/>
            <person name="Dalin E."/>
            <person name="Tice H."/>
            <person name="Bruce D."/>
            <person name="Pitluck S."/>
            <person name="Lowry S.R."/>
            <person name="Larimer F."/>
            <person name="Land M.L."/>
            <person name="Hauser L."/>
            <person name="Kyrpides N."/>
            <person name="Ivanova N.N."/>
            <person name="Richardson P."/>
        </authorList>
    </citation>
    <scope>NUCLEOTIDE SEQUENCE [LARGE SCALE GENOMIC DNA]</scope>
    <source>
        <strain evidence="4">MP104C</strain>
    </source>
</reference>